<sequence length="212" mass="23092">MSEIARRERTQRQHWALPGSRHDRLIRLSLVALPVAIGVLAAFLVLAPLFMRGDVSFVLDKNKVEVAKERLRIQAARYTGADAKGQPFALTAGSAVQKSSSEPIVQLDKLAAEIQLKDGPARLNANHGRYDLDTEQVAIDGPIAFRAADGYRLDTRDATVDLKTRKLRSGGAADGTTPLGTFSGDRLSADLEARTVRLDGNARLRIQPGRTK</sequence>
<accession>A0ABU8Q4P3</accession>
<dbReference type="Pfam" id="PF06835">
    <property type="entry name" value="LptC"/>
    <property type="match status" value="1"/>
</dbReference>
<keyword evidence="3" id="KW-1185">Reference proteome</keyword>
<proteinExistence type="predicted"/>
<dbReference type="Gene3D" id="2.60.450.10">
    <property type="entry name" value="Lipopolysaccharide (LPS) transport protein A like domain"/>
    <property type="match status" value="1"/>
</dbReference>
<dbReference type="Proteomes" id="UP001380365">
    <property type="component" value="Unassembled WGS sequence"/>
</dbReference>
<name>A0ABU8Q4P3_9SPHN</name>
<keyword evidence="1" id="KW-0472">Membrane</keyword>
<keyword evidence="1" id="KW-0812">Transmembrane</keyword>
<dbReference type="InterPro" id="IPR010664">
    <property type="entry name" value="LipoPS_assembly_LptC-rel"/>
</dbReference>
<feature type="transmembrane region" description="Helical" evidence="1">
    <location>
        <begin position="30"/>
        <end position="51"/>
    </location>
</feature>
<gene>
    <name evidence="2" type="primary">lptC</name>
    <name evidence="2" type="ORF">WH159_05325</name>
</gene>
<evidence type="ECO:0000313" key="2">
    <source>
        <dbReference type="EMBL" id="MEJ5093955.1"/>
    </source>
</evidence>
<comment type="caution">
    <text evidence="2">The sequence shown here is derived from an EMBL/GenBank/DDBJ whole genome shotgun (WGS) entry which is preliminary data.</text>
</comment>
<protein>
    <submittedName>
        <fullName evidence="2">LPS export ABC transporter periplasmic protein LptC</fullName>
    </submittedName>
</protein>
<dbReference type="EMBL" id="JBBGZA010000001">
    <property type="protein sequence ID" value="MEJ5093955.1"/>
    <property type="molecule type" value="Genomic_DNA"/>
</dbReference>
<dbReference type="RefSeq" id="WP_125959101.1">
    <property type="nucleotide sequence ID" value="NZ_BAAAEL010000001.1"/>
</dbReference>
<evidence type="ECO:0000313" key="3">
    <source>
        <dbReference type="Proteomes" id="UP001380365"/>
    </source>
</evidence>
<organism evidence="2 3">
    <name type="scientific">Sphingomonas molluscorum</name>
    <dbReference type="NCBI Taxonomy" id="418184"/>
    <lineage>
        <taxon>Bacteria</taxon>
        <taxon>Pseudomonadati</taxon>
        <taxon>Pseudomonadota</taxon>
        <taxon>Alphaproteobacteria</taxon>
        <taxon>Sphingomonadales</taxon>
        <taxon>Sphingomonadaceae</taxon>
        <taxon>Sphingomonas</taxon>
    </lineage>
</organism>
<reference evidence="2 3" key="1">
    <citation type="submission" date="2023-12" db="EMBL/GenBank/DDBJ databases">
        <title>Gut-associated functions are favored during microbiome assembly across C. elegans life.</title>
        <authorList>
            <person name="Zimmermann J."/>
        </authorList>
    </citation>
    <scope>NUCLEOTIDE SEQUENCE [LARGE SCALE GENOMIC DNA]</scope>
    <source>
        <strain evidence="2 3">JUb134</strain>
    </source>
</reference>
<evidence type="ECO:0000256" key="1">
    <source>
        <dbReference type="SAM" id="Phobius"/>
    </source>
</evidence>
<keyword evidence="1" id="KW-1133">Transmembrane helix</keyword>